<gene>
    <name evidence="25" type="ORF">EDC61_11111</name>
</gene>
<evidence type="ECO:0000256" key="5">
    <source>
        <dbReference type="ARBA" id="ARBA00010185"/>
    </source>
</evidence>
<evidence type="ECO:0000256" key="17">
    <source>
        <dbReference type="ARBA" id="ARBA00023264"/>
    </source>
</evidence>
<keyword evidence="16" id="KW-0594">Phospholipid biosynthesis</keyword>
<evidence type="ECO:0000256" key="22">
    <source>
        <dbReference type="ARBA" id="ARBA00032743"/>
    </source>
</evidence>
<feature type="transmembrane region" description="Helical" evidence="24">
    <location>
        <begin position="140"/>
        <end position="159"/>
    </location>
</feature>
<evidence type="ECO:0000256" key="1">
    <source>
        <dbReference type="ARBA" id="ARBA00001698"/>
    </source>
</evidence>
<proteinExistence type="inferred from homology"/>
<evidence type="ECO:0000313" key="25">
    <source>
        <dbReference type="EMBL" id="TCS71135.1"/>
    </source>
</evidence>
<evidence type="ECO:0000256" key="8">
    <source>
        <dbReference type="ARBA" id="ARBA00022475"/>
    </source>
</evidence>
<evidence type="ECO:0000256" key="11">
    <source>
        <dbReference type="ARBA" id="ARBA00022692"/>
    </source>
</evidence>
<evidence type="ECO:0000313" key="26">
    <source>
        <dbReference type="Proteomes" id="UP000295135"/>
    </source>
</evidence>
<dbReference type="GO" id="GO:0005886">
    <property type="term" value="C:plasma membrane"/>
    <property type="evidence" value="ECO:0007669"/>
    <property type="project" value="UniProtKB-SubCell"/>
</dbReference>
<evidence type="ECO:0000256" key="3">
    <source>
        <dbReference type="ARBA" id="ARBA00005119"/>
    </source>
</evidence>
<dbReference type="Proteomes" id="UP000295135">
    <property type="component" value="Unassembled WGS sequence"/>
</dbReference>
<dbReference type="GO" id="GO:0004605">
    <property type="term" value="F:phosphatidate cytidylyltransferase activity"/>
    <property type="evidence" value="ECO:0007669"/>
    <property type="project" value="UniProtKB-EC"/>
</dbReference>
<keyword evidence="26" id="KW-1185">Reference proteome</keyword>
<dbReference type="Pfam" id="PF01148">
    <property type="entry name" value="CTP_transf_1"/>
    <property type="match status" value="1"/>
</dbReference>
<evidence type="ECO:0000256" key="23">
    <source>
        <dbReference type="ARBA" id="ARBA00033406"/>
    </source>
</evidence>
<sequence length="272" mass="28576">MAAPANSSSSTSRRVVTGLGLVAALLLAVFAAPAPLWLGLVVLFLAAAAWEWTRLLSFGPVFSHLFVGFTAILATALAMSGIQHLAPAYFASLALWLAIVPLWLARAWPLPGRTLGWLLGWLLLLPAGLALLYLREQGATLLLGAIALSALADSAAYFAGRAFGRRKLAPRISPGKTWEGAFGAAIAVGLSALAVGLYFACDSQCLMQLVAASGLLFVLSIEGDLFESWCKRQAGVKDSGTLLPGHGGVLDRVDSHLAVLPIAALLWLWLHG</sequence>
<reference evidence="25 26" key="1">
    <citation type="submission" date="2019-03" db="EMBL/GenBank/DDBJ databases">
        <title>Genomic Encyclopedia of Type Strains, Phase IV (KMG-IV): sequencing the most valuable type-strain genomes for metagenomic binning, comparative biology and taxonomic classification.</title>
        <authorList>
            <person name="Goeker M."/>
        </authorList>
    </citation>
    <scope>NUCLEOTIDE SEQUENCE [LARGE SCALE GENOMIC DNA]</scope>
    <source>
        <strain evidence="25 26">DSM 103923</strain>
    </source>
</reference>
<feature type="transmembrane region" description="Helical" evidence="24">
    <location>
        <begin position="180"/>
        <end position="200"/>
    </location>
</feature>
<keyword evidence="9" id="KW-0444">Lipid biosynthesis</keyword>
<keyword evidence="11 24" id="KW-0812">Transmembrane</keyword>
<comment type="similarity">
    <text evidence="5">Belongs to the CDS family.</text>
</comment>
<dbReference type="AlphaFoldDB" id="A0A4R3JW62"/>
<keyword evidence="12 25" id="KW-0548">Nucleotidyltransferase</keyword>
<comment type="pathway">
    <text evidence="3">Phospholipid metabolism; CDP-diacylglycerol biosynthesis; CDP-diacylglycerol from sn-glycerol 3-phosphate: step 3/3.</text>
</comment>
<keyword evidence="10 25" id="KW-0808">Transferase</keyword>
<evidence type="ECO:0000256" key="9">
    <source>
        <dbReference type="ARBA" id="ARBA00022516"/>
    </source>
</evidence>
<feature type="transmembrane region" description="Helical" evidence="24">
    <location>
        <begin position="115"/>
        <end position="134"/>
    </location>
</feature>
<keyword evidence="8" id="KW-1003">Cell membrane</keyword>
<dbReference type="RefSeq" id="WP_126461763.1">
    <property type="nucleotide sequence ID" value="NZ_AP018721.1"/>
</dbReference>
<evidence type="ECO:0000256" key="10">
    <source>
        <dbReference type="ARBA" id="ARBA00022679"/>
    </source>
</evidence>
<evidence type="ECO:0000256" key="16">
    <source>
        <dbReference type="ARBA" id="ARBA00023209"/>
    </source>
</evidence>
<evidence type="ECO:0000256" key="19">
    <source>
        <dbReference type="ARBA" id="ARBA00031825"/>
    </source>
</evidence>
<dbReference type="EC" id="2.7.7.41" evidence="6"/>
<keyword evidence="14" id="KW-0443">Lipid metabolism</keyword>
<evidence type="ECO:0000256" key="24">
    <source>
        <dbReference type="SAM" id="Phobius"/>
    </source>
</evidence>
<keyword evidence="15 24" id="KW-0472">Membrane</keyword>
<evidence type="ECO:0000256" key="20">
    <source>
        <dbReference type="ARBA" id="ARBA00032253"/>
    </source>
</evidence>
<comment type="caution">
    <text evidence="25">The sequence shown here is derived from an EMBL/GenBank/DDBJ whole genome shotgun (WGS) entry which is preliminary data.</text>
</comment>
<evidence type="ECO:0000256" key="2">
    <source>
        <dbReference type="ARBA" id="ARBA00004651"/>
    </source>
</evidence>
<evidence type="ECO:0000256" key="6">
    <source>
        <dbReference type="ARBA" id="ARBA00012487"/>
    </source>
</evidence>
<evidence type="ECO:0000256" key="13">
    <source>
        <dbReference type="ARBA" id="ARBA00022989"/>
    </source>
</evidence>
<evidence type="ECO:0000256" key="18">
    <source>
        <dbReference type="ARBA" id="ARBA00029893"/>
    </source>
</evidence>
<evidence type="ECO:0000256" key="21">
    <source>
        <dbReference type="ARBA" id="ARBA00032396"/>
    </source>
</evidence>
<feature type="transmembrane region" description="Helical" evidence="24">
    <location>
        <begin position="61"/>
        <end position="82"/>
    </location>
</feature>
<comment type="subcellular location">
    <subcellularLocation>
        <location evidence="2">Cell membrane</location>
        <topology evidence="2">Multi-pass membrane protein</topology>
    </subcellularLocation>
</comment>
<evidence type="ECO:0000256" key="12">
    <source>
        <dbReference type="ARBA" id="ARBA00022695"/>
    </source>
</evidence>
<keyword evidence="17" id="KW-1208">Phospholipid metabolism</keyword>
<dbReference type="PANTHER" id="PTHR46382:SF1">
    <property type="entry name" value="PHOSPHATIDATE CYTIDYLYLTRANSFERASE"/>
    <property type="match status" value="1"/>
</dbReference>
<evidence type="ECO:0000256" key="4">
    <source>
        <dbReference type="ARBA" id="ARBA00005189"/>
    </source>
</evidence>
<dbReference type="EMBL" id="SLZY01000011">
    <property type="protein sequence ID" value="TCS71135.1"/>
    <property type="molecule type" value="Genomic_DNA"/>
</dbReference>
<dbReference type="OrthoDB" id="9799199at2"/>
<dbReference type="PANTHER" id="PTHR46382">
    <property type="entry name" value="PHOSPHATIDATE CYTIDYLYLTRANSFERASE"/>
    <property type="match status" value="1"/>
</dbReference>
<organism evidence="25 26">
    <name type="scientific">Sulfuritortus calidifontis</name>
    <dbReference type="NCBI Taxonomy" id="1914471"/>
    <lineage>
        <taxon>Bacteria</taxon>
        <taxon>Pseudomonadati</taxon>
        <taxon>Pseudomonadota</taxon>
        <taxon>Betaproteobacteria</taxon>
        <taxon>Nitrosomonadales</taxon>
        <taxon>Thiobacillaceae</taxon>
        <taxon>Sulfuritortus</taxon>
    </lineage>
</organism>
<name>A0A4R3JW62_9PROT</name>
<evidence type="ECO:0000256" key="14">
    <source>
        <dbReference type="ARBA" id="ARBA00023098"/>
    </source>
</evidence>
<evidence type="ECO:0000256" key="7">
    <source>
        <dbReference type="ARBA" id="ARBA00019373"/>
    </source>
</evidence>
<accession>A0A4R3JW62</accession>
<comment type="catalytic activity">
    <reaction evidence="1">
        <text>a 1,2-diacyl-sn-glycero-3-phosphate + CTP + H(+) = a CDP-1,2-diacyl-sn-glycerol + diphosphate</text>
        <dbReference type="Rhea" id="RHEA:16229"/>
        <dbReference type="ChEBI" id="CHEBI:15378"/>
        <dbReference type="ChEBI" id="CHEBI:33019"/>
        <dbReference type="ChEBI" id="CHEBI:37563"/>
        <dbReference type="ChEBI" id="CHEBI:58332"/>
        <dbReference type="ChEBI" id="CHEBI:58608"/>
        <dbReference type="EC" id="2.7.7.41"/>
    </reaction>
</comment>
<dbReference type="GO" id="GO:0016024">
    <property type="term" value="P:CDP-diacylglycerol biosynthetic process"/>
    <property type="evidence" value="ECO:0007669"/>
    <property type="project" value="TreeGrafter"/>
</dbReference>
<protein>
    <recommendedName>
        <fullName evidence="7">Phosphatidate cytidylyltransferase</fullName>
        <ecNumber evidence="6">2.7.7.41</ecNumber>
    </recommendedName>
    <alternativeName>
        <fullName evidence="20">CDP-DAG synthase</fullName>
    </alternativeName>
    <alternativeName>
        <fullName evidence="22">CDP-DG synthase</fullName>
    </alternativeName>
    <alternativeName>
        <fullName evidence="18">CDP-diacylglycerol synthase</fullName>
    </alternativeName>
    <alternativeName>
        <fullName evidence="21">CDP-diglyceride pyrophosphorylase</fullName>
    </alternativeName>
    <alternativeName>
        <fullName evidence="23">CDP-diglyceride synthase</fullName>
    </alternativeName>
    <alternativeName>
        <fullName evidence="19">CTP:phosphatidate cytidylyltransferase</fullName>
    </alternativeName>
</protein>
<keyword evidence="13 24" id="KW-1133">Transmembrane helix</keyword>
<comment type="pathway">
    <text evidence="4">Lipid metabolism.</text>
</comment>
<evidence type="ECO:0000256" key="15">
    <source>
        <dbReference type="ARBA" id="ARBA00023136"/>
    </source>
</evidence>
<feature type="transmembrane region" description="Helical" evidence="24">
    <location>
        <begin position="20"/>
        <end position="49"/>
    </location>
</feature>
<feature type="transmembrane region" description="Helical" evidence="24">
    <location>
        <begin position="88"/>
        <end position="108"/>
    </location>
</feature>